<evidence type="ECO:0000313" key="8">
    <source>
        <dbReference type="Proteomes" id="UP000076625"/>
    </source>
</evidence>
<dbReference type="STRING" id="1452487.AVW16_05935"/>
<keyword evidence="8" id="KW-1185">Reference proteome</keyword>
<dbReference type="PANTHER" id="PTHR42852">
    <property type="entry name" value="THIOL:DISULFIDE INTERCHANGE PROTEIN DSBE"/>
    <property type="match status" value="1"/>
</dbReference>
<keyword evidence="3" id="KW-1015">Disulfide bond</keyword>
<dbReference type="GO" id="GO:0030313">
    <property type="term" value="C:cell envelope"/>
    <property type="evidence" value="ECO:0007669"/>
    <property type="project" value="UniProtKB-SubCell"/>
</dbReference>
<dbReference type="Pfam" id="PF08534">
    <property type="entry name" value="Redoxin"/>
    <property type="match status" value="1"/>
</dbReference>
<dbReference type="OrthoDB" id="9811352at2"/>
<protein>
    <submittedName>
        <fullName evidence="7">Thioredoxin</fullName>
    </submittedName>
</protein>
<dbReference type="PANTHER" id="PTHR42852:SF6">
    <property type="entry name" value="THIOL:DISULFIDE INTERCHANGE PROTEIN DSBE"/>
    <property type="match status" value="1"/>
</dbReference>
<dbReference type="InterPro" id="IPR036249">
    <property type="entry name" value="Thioredoxin-like_sf"/>
</dbReference>
<dbReference type="InterPro" id="IPR013740">
    <property type="entry name" value="Redoxin"/>
</dbReference>
<evidence type="ECO:0000256" key="3">
    <source>
        <dbReference type="ARBA" id="ARBA00023157"/>
    </source>
</evidence>
<dbReference type="InterPro" id="IPR017937">
    <property type="entry name" value="Thioredoxin_CS"/>
</dbReference>
<accession>A0A163DKJ2</accession>
<dbReference type="GO" id="GO:0017004">
    <property type="term" value="P:cytochrome complex assembly"/>
    <property type="evidence" value="ECO:0007669"/>
    <property type="project" value="UniProtKB-KW"/>
</dbReference>
<feature type="domain" description="Thioredoxin" evidence="6">
    <location>
        <begin position="25"/>
        <end position="166"/>
    </location>
</feature>
<evidence type="ECO:0000256" key="4">
    <source>
        <dbReference type="ARBA" id="ARBA00023284"/>
    </source>
</evidence>
<dbReference type="InterPro" id="IPR013766">
    <property type="entry name" value="Thioredoxin_domain"/>
</dbReference>
<name>A0A163DKJ2_9NEIS</name>
<keyword evidence="2" id="KW-0201">Cytochrome c-type biogenesis</keyword>
<feature type="signal peptide" evidence="5">
    <location>
        <begin position="1"/>
        <end position="28"/>
    </location>
</feature>
<dbReference type="AlphaFoldDB" id="A0A163DKJ2"/>
<dbReference type="InterPro" id="IPR050553">
    <property type="entry name" value="Thioredoxin_ResA/DsbE_sf"/>
</dbReference>
<dbReference type="EMBL" id="LQQU01000005">
    <property type="protein sequence ID" value="KZE34857.1"/>
    <property type="molecule type" value="Genomic_DNA"/>
</dbReference>
<comment type="caution">
    <text evidence="7">The sequence shown here is derived from an EMBL/GenBank/DDBJ whole genome shotgun (WGS) entry which is preliminary data.</text>
</comment>
<sequence length="166" mass="17611">MNPNTVKNRLRAALLAACLVFAAAPASADPALAQARFADLSGRPVGLDAFRGKVAVVNFWATWCAPCRKEMPMFDKVARELKGRGLAMVGVALDTPAEVGPFVKALRIGYPVWIGDAGTMKLMRALGNPAAGLPFTVVLDRDGKVVARLLGEVSEANLRAAVEPRL</sequence>
<dbReference type="PROSITE" id="PS00194">
    <property type="entry name" value="THIOREDOXIN_1"/>
    <property type="match status" value="1"/>
</dbReference>
<feature type="chain" id="PRO_5007842302" evidence="5">
    <location>
        <begin position="29"/>
        <end position="166"/>
    </location>
</feature>
<evidence type="ECO:0000256" key="1">
    <source>
        <dbReference type="ARBA" id="ARBA00004196"/>
    </source>
</evidence>
<organism evidence="7 8">
    <name type="scientific">Crenobacter luteus</name>
    <dbReference type="NCBI Taxonomy" id="1452487"/>
    <lineage>
        <taxon>Bacteria</taxon>
        <taxon>Pseudomonadati</taxon>
        <taxon>Pseudomonadota</taxon>
        <taxon>Betaproteobacteria</taxon>
        <taxon>Neisseriales</taxon>
        <taxon>Neisseriaceae</taxon>
        <taxon>Crenobacter</taxon>
    </lineage>
</organism>
<evidence type="ECO:0000259" key="6">
    <source>
        <dbReference type="PROSITE" id="PS51352"/>
    </source>
</evidence>
<dbReference type="GO" id="GO:0015036">
    <property type="term" value="F:disulfide oxidoreductase activity"/>
    <property type="evidence" value="ECO:0007669"/>
    <property type="project" value="UniProtKB-ARBA"/>
</dbReference>
<dbReference type="Proteomes" id="UP000076625">
    <property type="component" value="Unassembled WGS sequence"/>
</dbReference>
<dbReference type="Gene3D" id="3.40.30.10">
    <property type="entry name" value="Glutaredoxin"/>
    <property type="match status" value="1"/>
</dbReference>
<evidence type="ECO:0000313" key="7">
    <source>
        <dbReference type="EMBL" id="KZE34857.1"/>
    </source>
</evidence>
<dbReference type="CDD" id="cd02966">
    <property type="entry name" value="TlpA_like_family"/>
    <property type="match status" value="1"/>
</dbReference>
<proteinExistence type="predicted"/>
<evidence type="ECO:0000256" key="2">
    <source>
        <dbReference type="ARBA" id="ARBA00022748"/>
    </source>
</evidence>
<evidence type="ECO:0000256" key="5">
    <source>
        <dbReference type="SAM" id="SignalP"/>
    </source>
</evidence>
<dbReference type="PROSITE" id="PS51352">
    <property type="entry name" value="THIOREDOXIN_2"/>
    <property type="match status" value="1"/>
</dbReference>
<keyword evidence="5" id="KW-0732">Signal</keyword>
<dbReference type="SUPFAM" id="SSF52833">
    <property type="entry name" value="Thioredoxin-like"/>
    <property type="match status" value="1"/>
</dbReference>
<gene>
    <name evidence="7" type="ORF">AVW16_05935</name>
</gene>
<comment type="subcellular location">
    <subcellularLocation>
        <location evidence="1">Cell envelope</location>
    </subcellularLocation>
</comment>
<dbReference type="RefSeq" id="WP_066609990.1">
    <property type="nucleotide sequence ID" value="NZ_LQQU01000005.1"/>
</dbReference>
<reference evidence="8" key="1">
    <citation type="submission" date="2016-01" db="EMBL/GenBank/DDBJ databases">
        <title>Draft genome of Chromobacterium sp. F49.</title>
        <authorList>
            <person name="Hong K.W."/>
        </authorList>
    </citation>
    <scope>NUCLEOTIDE SEQUENCE [LARGE SCALE GENOMIC DNA]</scope>
    <source>
        <strain evidence="8">CN10</strain>
    </source>
</reference>
<keyword evidence="4" id="KW-0676">Redox-active center</keyword>